<reference evidence="2 3" key="1">
    <citation type="journal article" date="2018" name="PLoS Pathog.">
        <title>Evolution of structural diversity of trichothecenes, a family of toxins produced by plant pathogenic and entomopathogenic fungi.</title>
        <authorList>
            <person name="Proctor R.H."/>
            <person name="McCormick S.P."/>
            <person name="Kim H.S."/>
            <person name="Cardoza R.E."/>
            <person name="Stanley A.M."/>
            <person name="Lindo L."/>
            <person name="Kelly A."/>
            <person name="Brown D.W."/>
            <person name="Lee T."/>
            <person name="Vaughan M.M."/>
            <person name="Alexander N.J."/>
            <person name="Busman M."/>
            <person name="Gutierrez S."/>
        </authorList>
    </citation>
    <scope>NUCLEOTIDE SEQUENCE [LARGE SCALE GENOMIC DNA]</scope>
    <source>
        <strain evidence="2 3">NRRL 13405</strain>
    </source>
</reference>
<dbReference type="Pfam" id="PF03142">
    <property type="entry name" value="Chitin_synth_2"/>
    <property type="match status" value="1"/>
</dbReference>
<feature type="transmembrane region" description="Helical" evidence="1">
    <location>
        <begin position="7"/>
        <end position="25"/>
    </location>
</feature>
<organism evidence="2 3">
    <name type="scientific">Fusarium flagelliforme</name>
    <dbReference type="NCBI Taxonomy" id="2675880"/>
    <lineage>
        <taxon>Eukaryota</taxon>
        <taxon>Fungi</taxon>
        <taxon>Dikarya</taxon>
        <taxon>Ascomycota</taxon>
        <taxon>Pezizomycotina</taxon>
        <taxon>Sordariomycetes</taxon>
        <taxon>Hypocreomycetidae</taxon>
        <taxon>Hypocreales</taxon>
        <taxon>Nectriaceae</taxon>
        <taxon>Fusarium</taxon>
        <taxon>Fusarium incarnatum-equiseti species complex</taxon>
    </lineage>
</organism>
<accession>A0A395N2E4</accession>
<comment type="caution">
    <text evidence="2">The sequence shown here is derived from an EMBL/GenBank/DDBJ whole genome shotgun (WGS) entry which is preliminary data.</text>
</comment>
<protein>
    <submittedName>
        <fullName evidence="2">Chitin synthase</fullName>
    </submittedName>
</protein>
<dbReference type="AlphaFoldDB" id="A0A395N2E4"/>
<dbReference type="EMBL" id="PXXK01000038">
    <property type="protein sequence ID" value="RFN53729.1"/>
    <property type="molecule type" value="Genomic_DNA"/>
</dbReference>
<evidence type="ECO:0000256" key="1">
    <source>
        <dbReference type="SAM" id="Phobius"/>
    </source>
</evidence>
<dbReference type="Proteomes" id="UP000265631">
    <property type="component" value="Unassembled WGS sequence"/>
</dbReference>
<evidence type="ECO:0000313" key="2">
    <source>
        <dbReference type="EMBL" id="RFN53729.1"/>
    </source>
</evidence>
<sequence>MTFAGIMIIPLIYYVIMAVWLPQSMLERFQYLLGLFIFVVLGPFLNIAVMVFAVFNMDSFGWGKTRKVVTEAPEEQVQEKHKIADTGSGSSSSQVNAREEVATGVLVMKPAIVYVPATTQHK</sequence>
<gene>
    <name evidence="2" type="ORF">FIE12Z_2070</name>
</gene>
<name>A0A395N2E4_9HYPO</name>
<keyword evidence="1" id="KW-0472">Membrane</keyword>
<dbReference type="STRING" id="2594813.A0A395N2E4"/>
<evidence type="ECO:0000313" key="3">
    <source>
        <dbReference type="Proteomes" id="UP000265631"/>
    </source>
</evidence>
<proteinExistence type="predicted"/>
<keyword evidence="1" id="KW-1133">Transmembrane helix</keyword>
<keyword evidence="3" id="KW-1185">Reference proteome</keyword>
<keyword evidence="1" id="KW-0812">Transmembrane</keyword>
<feature type="transmembrane region" description="Helical" evidence="1">
    <location>
        <begin position="31"/>
        <end position="57"/>
    </location>
</feature>